<evidence type="ECO:0000256" key="1">
    <source>
        <dbReference type="ARBA" id="ARBA00004651"/>
    </source>
</evidence>
<keyword evidence="5 8" id="KW-0812">Transmembrane</keyword>
<evidence type="ECO:0000256" key="8">
    <source>
        <dbReference type="RuleBase" id="RU363041"/>
    </source>
</evidence>
<feature type="transmembrane region" description="Helical" evidence="8">
    <location>
        <begin position="105"/>
        <end position="124"/>
    </location>
</feature>
<dbReference type="AlphaFoldDB" id="A0A4R7BUM1"/>
<dbReference type="EMBL" id="SNZR01000014">
    <property type="protein sequence ID" value="TDR89093.1"/>
    <property type="molecule type" value="Genomic_DNA"/>
</dbReference>
<keyword evidence="6 8" id="KW-1133">Transmembrane helix</keyword>
<accession>A0A4R7BUM1</accession>
<keyword evidence="3" id="KW-0813">Transport</keyword>
<feature type="transmembrane region" description="Helical" evidence="8">
    <location>
        <begin position="172"/>
        <end position="192"/>
    </location>
</feature>
<reference evidence="9 10" key="1">
    <citation type="submission" date="2019-03" db="EMBL/GenBank/DDBJ databases">
        <title>Genomic Encyclopedia of Type Strains, Phase IV (KMG-IV): sequencing the most valuable type-strain genomes for metagenomic binning, comparative biology and taxonomic classification.</title>
        <authorList>
            <person name="Goeker M."/>
        </authorList>
    </citation>
    <scope>NUCLEOTIDE SEQUENCE [LARGE SCALE GENOMIC DNA]</scope>
    <source>
        <strain evidence="9 10">DSM 25903</strain>
    </source>
</reference>
<evidence type="ECO:0000256" key="3">
    <source>
        <dbReference type="ARBA" id="ARBA00022448"/>
    </source>
</evidence>
<keyword evidence="4 8" id="KW-1003">Cell membrane</keyword>
<comment type="subcellular location">
    <subcellularLocation>
        <location evidence="1 8">Cell membrane</location>
        <topology evidence="1 8">Multi-pass membrane protein</topology>
    </subcellularLocation>
</comment>
<dbReference type="InterPro" id="IPR052017">
    <property type="entry name" value="TSUP"/>
</dbReference>
<dbReference type="PANTHER" id="PTHR30269:SF37">
    <property type="entry name" value="MEMBRANE TRANSPORTER PROTEIN"/>
    <property type="match status" value="1"/>
</dbReference>
<evidence type="ECO:0000256" key="4">
    <source>
        <dbReference type="ARBA" id="ARBA00022475"/>
    </source>
</evidence>
<evidence type="ECO:0000256" key="7">
    <source>
        <dbReference type="ARBA" id="ARBA00023136"/>
    </source>
</evidence>
<gene>
    <name evidence="9" type="ORF">EV668_3578</name>
</gene>
<feature type="transmembrane region" description="Helical" evidence="8">
    <location>
        <begin position="199"/>
        <end position="220"/>
    </location>
</feature>
<organism evidence="9 10">
    <name type="scientific">Enterovirga rhinocerotis</name>
    <dbReference type="NCBI Taxonomy" id="1339210"/>
    <lineage>
        <taxon>Bacteria</taxon>
        <taxon>Pseudomonadati</taxon>
        <taxon>Pseudomonadota</taxon>
        <taxon>Alphaproteobacteria</taxon>
        <taxon>Hyphomicrobiales</taxon>
        <taxon>Methylobacteriaceae</taxon>
        <taxon>Enterovirga</taxon>
    </lineage>
</organism>
<dbReference type="OrthoDB" id="8421744at2"/>
<feature type="transmembrane region" description="Helical" evidence="8">
    <location>
        <begin position="136"/>
        <end position="160"/>
    </location>
</feature>
<comment type="similarity">
    <text evidence="2 8">Belongs to the 4-toluene sulfonate uptake permease (TSUP) (TC 2.A.102) family.</text>
</comment>
<evidence type="ECO:0000256" key="2">
    <source>
        <dbReference type="ARBA" id="ARBA00009142"/>
    </source>
</evidence>
<evidence type="ECO:0000256" key="6">
    <source>
        <dbReference type="ARBA" id="ARBA00022989"/>
    </source>
</evidence>
<dbReference type="PANTHER" id="PTHR30269">
    <property type="entry name" value="TRANSMEMBRANE PROTEIN YFCA"/>
    <property type="match status" value="1"/>
</dbReference>
<dbReference type="InterPro" id="IPR002781">
    <property type="entry name" value="TM_pro_TauE-like"/>
</dbReference>
<feature type="transmembrane region" description="Helical" evidence="8">
    <location>
        <begin position="47"/>
        <end position="68"/>
    </location>
</feature>
<keyword evidence="10" id="KW-1185">Reference proteome</keyword>
<feature type="transmembrane region" description="Helical" evidence="8">
    <location>
        <begin position="80"/>
        <end position="99"/>
    </location>
</feature>
<proteinExistence type="inferred from homology"/>
<evidence type="ECO:0000256" key="5">
    <source>
        <dbReference type="ARBA" id="ARBA00022692"/>
    </source>
</evidence>
<sequence length="245" mass="25068">MLIAGLTWKTIGFLWAGAFLGSLAAGGAGFAFALTASAIWLHVLDPVHTTMLVVVCGTILHAVLVLPMLKTVEPARLGPFAVGGLLGIPVGVAILTSVNVSAVKVSLGVFLVLYGLYALVAPRLPIVSAGGRPADGAIGFVGGVLGGIGGFSGVIPTIWTQLRGWPKQTARGVYQPFILMAHLATMLVLGAVALDREGILMVLLALPALAAGTALGWTIYGRLDEAAFKRLLAAMLLASGLGLVI</sequence>
<comment type="caution">
    <text evidence="9">The sequence shown here is derived from an EMBL/GenBank/DDBJ whole genome shotgun (WGS) entry which is preliminary data.</text>
</comment>
<feature type="transmembrane region" description="Helical" evidence="8">
    <location>
        <begin position="12"/>
        <end position="41"/>
    </location>
</feature>
<protein>
    <recommendedName>
        <fullName evidence="8">Probable membrane transporter protein</fullName>
    </recommendedName>
</protein>
<dbReference type="RefSeq" id="WP_133772539.1">
    <property type="nucleotide sequence ID" value="NZ_SNZR01000014.1"/>
</dbReference>
<evidence type="ECO:0000313" key="9">
    <source>
        <dbReference type="EMBL" id="TDR89093.1"/>
    </source>
</evidence>
<dbReference type="GO" id="GO:0005886">
    <property type="term" value="C:plasma membrane"/>
    <property type="evidence" value="ECO:0007669"/>
    <property type="project" value="UniProtKB-SubCell"/>
</dbReference>
<dbReference type="Proteomes" id="UP000295122">
    <property type="component" value="Unassembled WGS sequence"/>
</dbReference>
<keyword evidence="7 8" id="KW-0472">Membrane</keyword>
<dbReference type="Pfam" id="PF01925">
    <property type="entry name" value="TauE"/>
    <property type="match status" value="1"/>
</dbReference>
<name>A0A4R7BUM1_9HYPH</name>
<evidence type="ECO:0000313" key="10">
    <source>
        <dbReference type="Proteomes" id="UP000295122"/>
    </source>
</evidence>